<sequence length="378" mass="39942">MAGALAGLCLVGSTLSGHAAPAAPSDVSLSAGRLFKVNSGGISVSGTHELRRSGTNVYSVKHGPHPALTLPEAPTGAHRIKQSGPYSLIGGTVFVAAPKNTVRLAMRTGTSNTDLFGPHVVWSTKDGQVRQRYLDPDGPAKKILARSGAAGPVAVWGPRSAWLDTDGRIHILGNLGYERRTVQAGPRARDLRLNYATLSWTASNGSVHVMDLGEAEPRRRKLSLRSPYAIEGREVAGVDASGRVRRQELPNPTRRQAPWVVSAQTSTQLEVGRPWKPRFDVSKPLKNVTLTILGSGSPVAVLKSKAPFGTIGGLRWDGRDSSGRLAEPSCYTWTLKGEARDGSGPVVGDLGPNPAGTFNLTPVGGWPDGIGMGCWSGY</sequence>
<name>A0A9X1NGW5_9ACTN</name>
<proteinExistence type="predicted"/>
<dbReference type="RefSeq" id="WP_231444327.1">
    <property type="nucleotide sequence ID" value="NZ_JAJOMB010000011.1"/>
</dbReference>
<evidence type="ECO:0000313" key="2">
    <source>
        <dbReference type="EMBL" id="MCD5313279.1"/>
    </source>
</evidence>
<comment type="caution">
    <text evidence="2">The sequence shown here is derived from an EMBL/GenBank/DDBJ whole genome shotgun (WGS) entry which is preliminary data.</text>
</comment>
<keyword evidence="1" id="KW-0732">Signal</keyword>
<accession>A0A9X1NGW5</accession>
<dbReference type="EMBL" id="JAJOMB010000011">
    <property type="protein sequence ID" value="MCD5313279.1"/>
    <property type="molecule type" value="Genomic_DNA"/>
</dbReference>
<keyword evidence="3" id="KW-1185">Reference proteome</keyword>
<organism evidence="2 3">
    <name type="scientific">Kineosporia babensis</name>
    <dbReference type="NCBI Taxonomy" id="499548"/>
    <lineage>
        <taxon>Bacteria</taxon>
        <taxon>Bacillati</taxon>
        <taxon>Actinomycetota</taxon>
        <taxon>Actinomycetes</taxon>
        <taxon>Kineosporiales</taxon>
        <taxon>Kineosporiaceae</taxon>
        <taxon>Kineosporia</taxon>
    </lineage>
</organism>
<evidence type="ECO:0008006" key="4">
    <source>
        <dbReference type="Google" id="ProtNLM"/>
    </source>
</evidence>
<gene>
    <name evidence="2" type="ORF">LR394_20435</name>
</gene>
<evidence type="ECO:0000313" key="3">
    <source>
        <dbReference type="Proteomes" id="UP001138997"/>
    </source>
</evidence>
<dbReference type="AlphaFoldDB" id="A0A9X1NGW5"/>
<feature type="signal peptide" evidence="1">
    <location>
        <begin position="1"/>
        <end position="19"/>
    </location>
</feature>
<dbReference type="Proteomes" id="UP001138997">
    <property type="component" value="Unassembled WGS sequence"/>
</dbReference>
<reference evidence="2" key="1">
    <citation type="submission" date="2021-11" db="EMBL/GenBank/DDBJ databases">
        <title>Streptomyces corallinus and Kineosporia corallina sp. nov., two new coral-derived marine actinobacteria.</title>
        <authorList>
            <person name="Buangrab K."/>
            <person name="Sutthacheep M."/>
            <person name="Yeemin T."/>
            <person name="Harunari E."/>
            <person name="Igarashi Y."/>
            <person name="Sripreechasak P."/>
            <person name="Kanchanasin P."/>
            <person name="Tanasupawat S."/>
            <person name="Phongsopitanun W."/>
        </authorList>
    </citation>
    <scope>NUCLEOTIDE SEQUENCE</scope>
    <source>
        <strain evidence="2">JCM 31032</strain>
    </source>
</reference>
<protein>
    <recommendedName>
        <fullName evidence="4">FlgD Ig-like domain-containing protein</fullName>
    </recommendedName>
</protein>
<evidence type="ECO:0000256" key="1">
    <source>
        <dbReference type="SAM" id="SignalP"/>
    </source>
</evidence>
<feature type="chain" id="PRO_5040933377" description="FlgD Ig-like domain-containing protein" evidence="1">
    <location>
        <begin position="20"/>
        <end position="378"/>
    </location>
</feature>